<organism evidence="1">
    <name type="scientific">Marseillevirus LCMAC103</name>
    <dbReference type="NCBI Taxonomy" id="2506604"/>
    <lineage>
        <taxon>Viruses</taxon>
        <taxon>Varidnaviria</taxon>
        <taxon>Bamfordvirae</taxon>
        <taxon>Nucleocytoviricota</taxon>
        <taxon>Megaviricetes</taxon>
        <taxon>Pimascovirales</taxon>
        <taxon>Pimascovirales incertae sedis</taxon>
        <taxon>Marseilleviridae</taxon>
    </lineage>
</organism>
<accession>A0A481YUC5</accession>
<sequence length="112" mass="12497">MGQRCTHKLALTAAGFAEAHQRYHVFDGEWRQCGHAMKTGSPLFQKTGLDMYLYRHNGRWCVDGTLFSSCVVACVESGCTALPPVGEHDWKIRAPGGVFETKKITIHAYKIL</sequence>
<dbReference type="EMBL" id="MK500336">
    <property type="protein sequence ID" value="QBK86772.1"/>
    <property type="molecule type" value="Genomic_DNA"/>
</dbReference>
<proteinExistence type="predicted"/>
<evidence type="ECO:0000313" key="1">
    <source>
        <dbReference type="EMBL" id="QBK86772.1"/>
    </source>
</evidence>
<gene>
    <name evidence="1" type="ORF">LCMAC103_01040</name>
</gene>
<reference evidence="1" key="1">
    <citation type="journal article" date="2019" name="MBio">
        <title>Virus Genomes from Deep Sea Sediments Expand the Ocean Megavirome and Support Independent Origins of Viral Gigantism.</title>
        <authorList>
            <person name="Backstrom D."/>
            <person name="Yutin N."/>
            <person name="Jorgensen S.L."/>
            <person name="Dharamshi J."/>
            <person name="Homa F."/>
            <person name="Zaremba-Niedwiedzka K."/>
            <person name="Spang A."/>
            <person name="Wolf Y.I."/>
            <person name="Koonin E.V."/>
            <person name="Ettema T.J."/>
        </authorList>
    </citation>
    <scope>NUCLEOTIDE SEQUENCE</scope>
</reference>
<name>A0A481YUC5_9VIRU</name>
<protein>
    <submittedName>
        <fullName evidence="1">Uncharacterized protein</fullName>
    </submittedName>
</protein>